<dbReference type="PROSITE" id="PS00237">
    <property type="entry name" value="G_PROTEIN_RECEP_F1_1"/>
    <property type="match status" value="1"/>
</dbReference>
<evidence type="ECO:0000313" key="9">
    <source>
        <dbReference type="EMBL" id="KAK3738781.1"/>
    </source>
</evidence>
<evidence type="ECO:0000256" key="3">
    <source>
        <dbReference type="ARBA" id="ARBA00022989"/>
    </source>
</evidence>
<dbReference type="InterPro" id="IPR000276">
    <property type="entry name" value="GPCR_Rhodpsn"/>
</dbReference>
<dbReference type="Proteomes" id="UP001283361">
    <property type="component" value="Unassembled WGS sequence"/>
</dbReference>
<dbReference type="PANTHER" id="PTHR46641">
    <property type="entry name" value="FMRFAMIDE RECEPTOR-RELATED"/>
    <property type="match status" value="1"/>
</dbReference>
<dbReference type="PANTHER" id="PTHR46641:SF25">
    <property type="entry name" value="CNMAMIDE RECEPTOR-RELATED"/>
    <property type="match status" value="1"/>
</dbReference>
<evidence type="ECO:0000313" key="10">
    <source>
        <dbReference type="Proteomes" id="UP001283361"/>
    </source>
</evidence>
<evidence type="ECO:0000256" key="5">
    <source>
        <dbReference type="RuleBase" id="RU000688"/>
    </source>
</evidence>
<dbReference type="InterPro" id="IPR017452">
    <property type="entry name" value="GPCR_Rhodpsn_7TM"/>
</dbReference>
<dbReference type="PROSITE" id="PS50262">
    <property type="entry name" value="G_PROTEIN_RECEP_F1_2"/>
    <property type="match status" value="1"/>
</dbReference>
<keyword evidence="10" id="KW-1185">Reference proteome</keyword>
<evidence type="ECO:0000256" key="1">
    <source>
        <dbReference type="ARBA" id="ARBA00004370"/>
    </source>
</evidence>
<evidence type="ECO:0000256" key="6">
    <source>
        <dbReference type="SAM" id="MobiDB-lite"/>
    </source>
</evidence>
<keyword evidence="4 7" id="KW-0472">Membrane</keyword>
<reference evidence="9" key="1">
    <citation type="journal article" date="2023" name="G3 (Bethesda)">
        <title>A reference genome for the long-term kleptoplast-retaining sea slug Elysia crispata morphotype clarki.</title>
        <authorList>
            <person name="Eastman K.E."/>
            <person name="Pendleton A.L."/>
            <person name="Shaikh M.A."/>
            <person name="Suttiyut T."/>
            <person name="Ogas R."/>
            <person name="Tomko P."/>
            <person name="Gavelis G."/>
            <person name="Widhalm J.R."/>
            <person name="Wisecaver J.H."/>
        </authorList>
    </citation>
    <scope>NUCLEOTIDE SEQUENCE</scope>
    <source>
        <strain evidence="9">ECLA1</strain>
    </source>
</reference>
<feature type="domain" description="G-protein coupled receptors family 1 profile" evidence="8">
    <location>
        <begin position="70"/>
        <end position="365"/>
    </location>
</feature>
<comment type="similarity">
    <text evidence="5">Belongs to the G-protein coupled receptor 1 family.</text>
</comment>
<protein>
    <recommendedName>
        <fullName evidence="8">G-protein coupled receptors family 1 profile domain-containing protein</fullName>
    </recommendedName>
</protein>
<comment type="subcellular location">
    <subcellularLocation>
        <location evidence="1">Membrane</location>
    </subcellularLocation>
</comment>
<feature type="region of interest" description="Disordered" evidence="6">
    <location>
        <begin position="394"/>
        <end position="441"/>
    </location>
</feature>
<feature type="transmembrane region" description="Helical" evidence="7">
    <location>
        <begin position="302"/>
        <end position="325"/>
    </location>
</feature>
<feature type="transmembrane region" description="Helical" evidence="7">
    <location>
        <begin position="167"/>
        <end position="190"/>
    </location>
</feature>
<feature type="transmembrane region" description="Helical" evidence="7">
    <location>
        <begin position="58"/>
        <end position="80"/>
    </location>
</feature>
<evidence type="ECO:0000259" key="8">
    <source>
        <dbReference type="PROSITE" id="PS50262"/>
    </source>
</evidence>
<accession>A0AAE0YAX6</accession>
<evidence type="ECO:0000256" key="7">
    <source>
        <dbReference type="SAM" id="Phobius"/>
    </source>
</evidence>
<keyword evidence="5" id="KW-0297">G-protein coupled receptor</keyword>
<sequence>MANQSFDNFNVTDRIIDSNDDLLGFFGSDDGDLLGGLKKYQNSEFFELEEIAYDIQKYYLIVLAVIGVPTNALTVATILSMHALSPATFFVALLAVFDGCALIVKLMGNQLKGHEVSHNDMFCKVMESLSIFFSTTANWVLVLICLERFVSVCYPLKKAYLFTKKRSFITAAILTGVLFFLIVGGLGMMRVHLNGSCTTAKRFIWTYSNVWLYVNAALHLFIPFSLIAILTAFIIHGLRKSRKHRVSLMRKNEENMEEMKILEGGAHYSGASKKSKSMSTPVTPTALHNQKMLDDTARVERTITLMLIAAGGIFLVLSLPISLYYLIKGLSRPTEMSVENARWNLYRVIAYIFIDSSHAVNFFLYFFTAKRFRVQLLRVVTGRASCWGRKISQRGRKAGSGGYQANNRRTSKSTASCTTTSTDLAASGPRGSTVHFPPSSV</sequence>
<dbReference type="EMBL" id="JAWDGP010006574">
    <property type="protein sequence ID" value="KAK3738781.1"/>
    <property type="molecule type" value="Genomic_DNA"/>
</dbReference>
<keyword evidence="3 7" id="KW-1133">Transmembrane helix</keyword>
<dbReference type="GO" id="GO:0004930">
    <property type="term" value="F:G protein-coupled receptor activity"/>
    <property type="evidence" value="ECO:0007669"/>
    <property type="project" value="UniProtKB-KW"/>
</dbReference>
<keyword evidence="2 5" id="KW-0812">Transmembrane</keyword>
<dbReference type="GO" id="GO:0016020">
    <property type="term" value="C:membrane"/>
    <property type="evidence" value="ECO:0007669"/>
    <property type="project" value="UniProtKB-SubCell"/>
</dbReference>
<feature type="compositionally biased region" description="Low complexity" evidence="6">
    <location>
        <begin position="412"/>
        <end position="427"/>
    </location>
</feature>
<keyword evidence="5" id="KW-0807">Transducer</keyword>
<feature type="transmembrane region" description="Helical" evidence="7">
    <location>
        <begin position="345"/>
        <end position="368"/>
    </location>
</feature>
<dbReference type="InterPro" id="IPR052954">
    <property type="entry name" value="GPCR-Ligand_Int"/>
</dbReference>
<dbReference type="SUPFAM" id="SSF81321">
    <property type="entry name" value="Family A G protein-coupled receptor-like"/>
    <property type="match status" value="1"/>
</dbReference>
<dbReference type="Pfam" id="PF00001">
    <property type="entry name" value="7tm_1"/>
    <property type="match status" value="1"/>
</dbReference>
<feature type="transmembrane region" description="Helical" evidence="7">
    <location>
        <begin position="210"/>
        <end position="235"/>
    </location>
</feature>
<dbReference type="PRINTS" id="PR00237">
    <property type="entry name" value="GPCRRHODOPSN"/>
</dbReference>
<keyword evidence="5" id="KW-0675">Receptor</keyword>
<dbReference type="Gene3D" id="1.20.1070.10">
    <property type="entry name" value="Rhodopsin 7-helix transmembrane proteins"/>
    <property type="match status" value="1"/>
</dbReference>
<evidence type="ECO:0000256" key="4">
    <source>
        <dbReference type="ARBA" id="ARBA00023136"/>
    </source>
</evidence>
<feature type="transmembrane region" description="Helical" evidence="7">
    <location>
        <begin position="128"/>
        <end position="146"/>
    </location>
</feature>
<proteinExistence type="inferred from homology"/>
<dbReference type="AlphaFoldDB" id="A0AAE0YAX6"/>
<evidence type="ECO:0000256" key="2">
    <source>
        <dbReference type="ARBA" id="ARBA00022692"/>
    </source>
</evidence>
<comment type="caution">
    <text evidence="9">The sequence shown here is derived from an EMBL/GenBank/DDBJ whole genome shotgun (WGS) entry which is preliminary data.</text>
</comment>
<organism evidence="9 10">
    <name type="scientific">Elysia crispata</name>
    <name type="common">lettuce slug</name>
    <dbReference type="NCBI Taxonomy" id="231223"/>
    <lineage>
        <taxon>Eukaryota</taxon>
        <taxon>Metazoa</taxon>
        <taxon>Spiralia</taxon>
        <taxon>Lophotrochozoa</taxon>
        <taxon>Mollusca</taxon>
        <taxon>Gastropoda</taxon>
        <taxon>Heterobranchia</taxon>
        <taxon>Euthyneura</taxon>
        <taxon>Panpulmonata</taxon>
        <taxon>Sacoglossa</taxon>
        <taxon>Placobranchoidea</taxon>
        <taxon>Plakobranchidae</taxon>
        <taxon>Elysia</taxon>
    </lineage>
</organism>
<name>A0AAE0YAX6_9GAST</name>
<dbReference type="CDD" id="cd14978">
    <property type="entry name" value="7tmA_FMRFamide_R-like"/>
    <property type="match status" value="1"/>
</dbReference>
<feature type="transmembrane region" description="Helical" evidence="7">
    <location>
        <begin position="87"/>
        <end position="108"/>
    </location>
</feature>
<gene>
    <name evidence="9" type="ORF">RRG08_035661</name>
</gene>